<evidence type="ECO:0000256" key="9">
    <source>
        <dbReference type="ARBA" id="ARBA00023251"/>
    </source>
</evidence>
<accession>A0A1M5PTC4</accession>
<name>A0A1M5PTC4_9FIRM</name>
<keyword evidence="5" id="KW-1003">Cell membrane</keyword>
<feature type="transmembrane region" description="Helical" evidence="10">
    <location>
        <begin position="413"/>
        <end position="435"/>
    </location>
</feature>
<feature type="transmembrane region" description="Helical" evidence="10">
    <location>
        <begin position="215"/>
        <end position="241"/>
    </location>
</feature>
<evidence type="ECO:0000313" key="12">
    <source>
        <dbReference type="Proteomes" id="UP000184032"/>
    </source>
</evidence>
<dbReference type="InterPro" id="IPR051327">
    <property type="entry name" value="MATE_MepA_subfamily"/>
</dbReference>
<feature type="transmembrane region" description="Helical" evidence="10">
    <location>
        <begin position="44"/>
        <end position="67"/>
    </location>
</feature>
<feature type="transmembrane region" description="Helical" evidence="10">
    <location>
        <begin position="295"/>
        <end position="316"/>
    </location>
</feature>
<dbReference type="GO" id="GO:0046677">
    <property type="term" value="P:response to antibiotic"/>
    <property type="evidence" value="ECO:0007669"/>
    <property type="project" value="UniProtKB-KW"/>
</dbReference>
<evidence type="ECO:0000313" key="11">
    <source>
        <dbReference type="EMBL" id="SHH05124.1"/>
    </source>
</evidence>
<evidence type="ECO:0000256" key="4">
    <source>
        <dbReference type="ARBA" id="ARBA00022448"/>
    </source>
</evidence>
<dbReference type="EMBL" id="FQXI01000001">
    <property type="protein sequence ID" value="SHH05124.1"/>
    <property type="molecule type" value="Genomic_DNA"/>
</dbReference>
<keyword evidence="8 10" id="KW-0472">Membrane</keyword>
<keyword evidence="4" id="KW-0813">Transport</keyword>
<evidence type="ECO:0000256" key="7">
    <source>
        <dbReference type="ARBA" id="ARBA00022989"/>
    </source>
</evidence>
<feature type="transmembrane region" description="Helical" evidence="10">
    <location>
        <begin position="337"/>
        <end position="360"/>
    </location>
</feature>
<feature type="transmembrane region" description="Helical" evidence="10">
    <location>
        <begin position="190"/>
        <end position="209"/>
    </location>
</feature>
<feature type="transmembrane region" description="Helical" evidence="10">
    <location>
        <begin position="441"/>
        <end position="461"/>
    </location>
</feature>
<dbReference type="CDD" id="cd13143">
    <property type="entry name" value="MATE_MepA_like"/>
    <property type="match status" value="1"/>
</dbReference>
<feature type="transmembrane region" description="Helical" evidence="10">
    <location>
        <begin position="261"/>
        <end position="283"/>
    </location>
</feature>
<sequence>MLNNTTLVKFPFFNINVKMNVVIYFKIMTGGFNISSLIKTFFRFVIPSIMAMWVFSFYTMVDGYFIANYVGEVEFSAVNIAMPFVNSLFALAIIFGVGTSTIVGILLGKNKNKEASEVFSSVLGILILFSIVLTISFKVFLPQIVEFLGATKYTEVFVRQYLSVILYFCIFFMVSYNLEVMVKIDGFPILATVGVIVSGLTNILLDYLFVAIFHWGIIGAAVATGIAQVLSCVVFLFHFIFGKSKLKIVKTKLKPNLLKQVIPLGLGDFLNEMSTSLIILLFNNFLASTLGEKSLISYTVISYITLFILATMSGLTQGMQPLVSFYYGKGDKKSYRNILIFAITIAIILSLIAFAIVNIFTKDIVQIFLENSDFDILSITYSGIHKYSLSYLIVGLNLLIGGFFAAMGHAKPAIILSLSRGFVFIFLALQFVIRFFKAENIWFAATISEGLSLIVAIFFLYRIIKNSYALK</sequence>
<dbReference type="InterPro" id="IPR048279">
    <property type="entry name" value="MdtK-like"/>
</dbReference>
<dbReference type="InterPro" id="IPR002528">
    <property type="entry name" value="MATE_fam"/>
</dbReference>
<feature type="transmembrane region" description="Helical" evidence="10">
    <location>
        <begin position="161"/>
        <end position="178"/>
    </location>
</feature>
<keyword evidence="6 10" id="KW-0812">Transmembrane</keyword>
<dbReference type="GO" id="GO:0005886">
    <property type="term" value="C:plasma membrane"/>
    <property type="evidence" value="ECO:0007669"/>
    <property type="project" value="UniProtKB-SubCell"/>
</dbReference>
<comment type="subcellular location">
    <subcellularLocation>
        <location evidence="1">Cell membrane</location>
        <topology evidence="1">Multi-pass membrane protein</topology>
    </subcellularLocation>
</comment>
<keyword evidence="7 10" id="KW-1133">Transmembrane helix</keyword>
<evidence type="ECO:0000256" key="10">
    <source>
        <dbReference type="SAM" id="Phobius"/>
    </source>
</evidence>
<evidence type="ECO:0000256" key="5">
    <source>
        <dbReference type="ARBA" id="ARBA00022475"/>
    </source>
</evidence>
<feature type="transmembrane region" description="Helical" evidence="10">
    <location>
        <begin position="87"/>
        <end position="107"/>
    </location>
</feature>
<organism evidence="11 12">
    <name type="scientific">Anaerosphaera aminiphila DSM 21120</name>
    <dbReference type="NCBI Taxonomy" id="1120995"/>
    <lineage>
        <taxon>Bacteria</taxon>
        <taxon>Bacillati</taxon>
        <taxon>Bacillota</taxon>
        <taxon>Tissierellia</taxon>
        <taxon>Tissierellales</taxon>
        <taxon>Peptoniphilaceae</taxon>
        <taxon>Anaerosphaera</taxon>
    </lineage>
</organism>
<keyword evidence="12" id="KW-1185">Reference proteome</keyword>
<dbReference type="Proteomes" id="UP000184032">
    <property type="component" value="Unassembled WGS sequence"/>
</dbReference>
<evidence type="ECO:0000256" key="6">
    <source>
        <dbReference type="ARBA" id="ARBA00022692"/>
    </source>
</evidence>
<comment type="similarity">
    <text evidence="2">Belongs to the multi antimicrobial extrusion (MATE) (TC 2.A.66.1) family. MepA subfamily.</text>
</comment>
<feature type="transmembrane region" description="Helical" evidence="10">
    <location>
        <begin position="119"/>
        <end position="141"/>
    </location>
</feature>
<evidence type="ECO:0000256" key="8">
    <source>
        <dbReference type="ARBA" id="ARBA00023136"/>
    </source>
</evidence>
<dbReference type="PIRSF" id="PIRSF006603">
    <property type="entry name" value="DinF"/>
    <property type="match status" value="1"/>
</dbReference>
<keyword evidence="9" id="KW-0046">Antibiotic resistance</keyword>
<feature type="transmembrane region" description="Helical" evidence="10">
    <location>
        <begin position="387"/>
        <end position="406"/>
    </location>
</feature>
<proteinExistence type="inferred from homology"/>
<gene>
    <name evidence="11" type="ORF">SAMN02745245_00465</name>
</gene>
<dbReference type="PANTHER" id="PTHR43823">
    <property type="entry name" value="SPORULATION PROTEIN YKVU"/>
    <property type="match status" value="1"/>
</dbReference>
<reference evidence="11 12" key="1">
    <citation type="submission" date="2016-11" db="EMBL/GenBank/DDBJ databases">
        <authorList>
            <person name="Jaros S."/>
            <person name="Januszkiewicz K."/>
            <person name="Wedrychowicz H."/>
        </authorList>
    </citation>
    <scope>NUCLEOTIDE SEQUENCE [LARGE SCALE GENOMIC DNA]</scope>
    <source>
        <strain evidence="11 12">DSM 21120</strain>
    </source>
</reference>
<evidence type="ECO:0000256" key="2">
    <source>
        <dbReference type="ARBA" id="ARBA00008417"/>
    </source>
</evidence>
<dbReference type="InterPro" id="IPR045070">
    <property type="entry name" value="MATE_MepA-like"/>
</dbReference>
<dbReference type="GO" id="GO:0015297">
    <property type="term" value="F:antiporter activity"/>
    <property type="evidence" value="ECO:0007669"/>
    <property type="project" value="InterPro"/>
</dbReference>
<dbReference type="AlphaFoldDB" id="A0A1M5PTC4"/>
<feature type="transmembrane region" description="Helical" evidence="10">
    <location>
        <begin position="12"/>
        <end position="32"/>
    </location>
</feature>
<evidence type="ECO:0000256" key="3">
    <source>
        <dbReference type="ARBA" id="ARBA00022106"/>
    </source>
</evidence>
<protein>
    <recommendedName>
        <fullName evidence="3">Multidrug export protein MepA</fullName>
    </recommendedName>
</protein>
<dbReference type="GO" id="GO:0042910">
    <property type="term" value="F:xenobiotic transmembrane transporter activity"/>
    <property type="evidence" value="ECO:0007669"/>
    <property type="project" value="InterPro"/>
</dbReference>
<evidence type="ECO:0000256" key="1">
    <source>
        <dbReference type="ARBA" id="ARBA00004651"/>
    </source>
</evidence>
<dbReference type="PANTHER" id="PTHR43823:SF3">
    <property type="entry name" value="MULTIDRUG EXPORT PROTEIN MEPA"/>
    <property type="match status" value="1"/>
</dbReference>
<dbReference type="Pfam" id="PF01554">
    <property type="entry name" value="MatE"/>
    <property type="match status" value="2"/>
</dbReference>
<dbReference type="STRING" id="1120995.SAMN02745245_00465"/>